<keyword evidence="5" id="KW-1185">Reference proteome</keyword>
<reference evidence="4 5" key="2">
    <citation type="submission" date="2018-11" db="EMBL/GenBank/DDBJ databases">
        <authorList>
            <consortium name="Pathogen Informatics"/>
        </authorList>
    </citation>
    <scope>NUCLEOTIDE SEQUENCE [LARGE SCALE GENOMIC DNA]</scope>
</reference>
<reference evidence="6" key="1">
    <citation type="submission" date="2016-06" db="UniProtKB">
        <authorList>
            <consortium name="WormBaseParasite"/>
        </authorList>
    </citation>
    <scope>IDENTIFICATION</scope>
</reference>
<dbReference type="PROSITE" id="PS50005">
    <property type="entry name" value="TPR"/>
    <property type="match status" value="1"/>
</dbReference>
<evidence type="ECO:0000313" key="5">
    <source>
        <dbReference type="Proteomes" id="UP000271098"/>
    </source>
</evidence>
<gene>
    <name evidence="4" type="ORF">GPUH_LOCUS24844</name>
</gene>
<dbReference type="SUPFAM" id="SSF48452">
    <property type="entry name" value="TPR-like"/>
    <property type="match status" value="1"/>
</dbReference>
<accession>A0A183EV52</accession>
<name>A0A183EV52_9BILA</name>
<keyword evidence="1" id="KW-0677">Repeat</keyword>
<dbReference type="InterPro" id="IPR019734">
    <property type="entry name" value="TPR_rpt"/>
</dbReference>
<sequence>MEKANEQRDLAMNAFNEGSYEKAVEHYTNAIELNPGSAILHAKRAKLLGNFLDAHRDLAMACKLDYDDTANCWLKEVEPNVCFL</sequence>
<dbReference type="GO" id="GO:0030544">
    <property type="term" value="F:Hsp70 protein binding"/>
    <property type="evidence" value="ECO:0007669"/>
    <property type="project" value="TreeGrafter"/>
</dbReference>
<dbReference type="OrthoDB" id="533763at2759"/>
<evidence type="ECO:0000256" key="2">
    <source>
        <dbReference type="ARBA" id="ARBA00022803"/>
    </source>
</evidence>
<keyword evidence="2 3" id="KW-0802">TPR repeat</keyword>
<dbReference type="Gene3D" id="1.25.40.10">
    <property type="entry name" value="Tetratricopeptide repeat domain"/>
    <property type="match status" value="1"/>
</dbReference>
<evidence type="ECO:0000313" key="6">
    <source>
        <dbReference type="WBParaSite" id="GPUH_0002487301-mRNA-1"/>
    </source>
</evidence>
<dbReference type="InterPro" id="IPR011990">
    <property type="entry name" value="TPR-like_helical_dom_sf"/>
</dbReference>
<dbReference type="WBParaSite" id="GPUH_0002487301-mRNA-1">
    <property type="protein sequence ID" value="GPUH_0002487301-mRNA-1"/>
    <property type="gene ID" value="GPUH_0002487301"/>
</dbReference>
<dbReference type="PANTHER" id="PTHR45883:SF2">
    <property type="entry name" value="HSC70-INTERACTING PROTEIN"/>
    <property type="match status" value="1"/>
</dbReference>
<feature type="repeat" description="TPR" evidence="3">
    <location>
        <begin position="4"/>
        <end position="37"/>
    </location>
</feature>
<dbReference type="EMBL" id="UYRT01102746">
    <property type="protein sequence ID" value="VDN43409.1"/>
    <property type="molecule type" value="Genomic_DNA"/>
</dbReference>
<dbReference type="PANTHER" id="PTHR45883">
    <property type="entry name" value="HSC70-INTERACTING PROTEIN"/>
    <property type="match status" value="1"/>
</dbReference>
<proteinExistence type="predicted"/>
<dbReference type="Pfam" id="PF13414">
    <property type="entry name" value="TPR_11"/>
    <property type="match status" value="1"/>
</dbReference>
<organism evidence="6">
    <name type="scientific">Gongylonema pulchrum</name>
    <dbReference type="NCBI Taxonomy" id="637853"/>
    <lineage>
        <taxon>Eukaryota</taxon>
        <taxon>Metazoa</taxon>
        <taxon>Ecdysozoa</taxon>
        <taxon>Nematoda</taxon>
        <taxon>Chromadorea</taxon>
        <taxon>Rhabditida</taxon>
        <taxon>Spirurina</taxon>
        <taxon>Spiruromorpha</taxon>
        <taxon>Spiruroidea</taxon>
        <taxon>Gongylonematidae</taxon>
        <taxon>Gongylonema</taxon>
    </lineage>
</organism>
<dbReference type="Proteomes" id="UP000271098">
    <property type="component" value="Unassembled WGS sequence"/>
</dbReference>
<protein>
    <submittedName>
        <fullName evidence="6">TPR_REGION domain-containing protein</fullName>
    </submittedName>
</protein>
<dbReference type="AlphaFoldDB" id="A0A183EV52"/>
<evidence type="ECO:0000256" key="1">
    <source>
        <dbReference type="ARBA" id="ARBA00022737"/>
    </source>
</evidence>
<evidence type="ECO:0000313" key="4">
    <source>
        <dbReference type="EMBL" id="VDN43409.1"/>
    </source>
</evidence>
<evidence type="ECO:0000256" key="3">
    <source>
        <dbReference type="PROSITE-ProRule" id="PRU00339"/>
    </source>
</evidence>